<feature type="transmembrane region" description="Helical" evidence="7">
    <location>
        <begin position="72"/>
        <end position="91"/>
    </location>
</feature>
<evidence type="ECO:0000313" key="8">
    <source>
        <dbReference type="EMBL" id="MDB6179390.1"/>
    </source>
</evidence>
<protein>
    <submittedName>
        <fullName evidence="8">DoxX family protein</fullName>
    </submittedName>
</protein>
<dbReference type="InterPro" id="IPR051907">
    <property type="entry name" value="DoxX-like_oxidoreductase"/>
</dbReference>
<keyword evidence="9" id="KW-1185">Reference proteome</keyword>
<dbReference type="PANTHER" id="PTHR33452">
    <property type="entry name" value="OXIDOREDUCTASE CATD-RELATED"/>
    <property type="match status" value="1"/>
</dbReference>
<evidence type="ECO:0000313" key="9">
    <source>
        <dbReference type="Proteomes" id="UP001165641"/>
    </source>
</evidence>
<feature type="transmembrane region" description="Helical" evidence="7">
    <location>
        <begin position="103"/>
        <end position="123"/>
    </location>
</feature>
<evidence type="ECO:0000256" key="6">
    <source>
        <dbReference type="ARBA" id="ARBA00023136"/>
    </source>
</evidence>
<dbReference type="EMBL" id="JAQBIE010000033">
    <property type="protein sequence ID" value="MDB6179390.1"/>
    <property type="molecule type" value="Genomic_DNA"/>
</dbReference>
<evidence type="ECO:0000256" key="4">
    <source>
        <dbReference type="ARBA" id="ARBA00022692"/>
    </source>
</evidence>
<evidence type="ECO:0000256" key="2">
    <source>
        <dbReference type="ARBA" id="ARBA00006679"/>
    </source>
</evidence>
<comment type="subcellular location">
    <subcellularLocation>
        <location evidence="1">Cell membrane</location>
        <topology evidence="1">Multi-pass membrane protein</topology>
    </subcellularLocation>
</comment>
<proteinExistence type="inferred from homology"/>
<dbReference type="InterPro" id="IPR032808">
    <property type="entry name" value="DoxX"/>
</dbReference>
<keyword evidence="5 7" id="KW-1133">Transmembrane helix</keyword>
<gene>
    <name evidence="8" type="ORF">PAF17_18050</name>
</gene>
<keyword evidence="4 7" id="KW-0812">Transmembrane</keyword>
<dbReference type="Pfam" id="PF07681">
    <property type="entry name" value="DoxX"/>
    <property type="match status" value="1"/>
</dbReference>
<evidence type="ECO:0000256" key="3">
    <source>
        <dbReference type="ARBA" id="ARBA00022475"/>
    </source>
</evidence>
<evidence type="ECO:0000256" key="5">
    <source>
        <dbReference type="ARBA" id="ARBA00022989"/>
    </source>
</evidence>
<dbReference type="Proteomes" id="UP001165641">
    <property type="component" value="Unassembled WGS sequence"/>
</dbReference>
<sequence>MTDSISEIWGPRMLSVLRAVSALIFLLHGSQKLFGFPASEHQPPLMSLMGIGGILELFGGILLLIGLFTRPVAFVLSGMMAVAYWMFHAPQNLFPTLNGGDSAILYCFVFLYIAVVGGGAWGMDAARAKSA</sequence>
<reference evidence="8" key="1">
    <citation type="submission" date="2022-12" db="EMBL/GenBank/DDBJ databases">
        <title>Paracoccus onchidii sp. nov., isolated from a marine invertebrate from the South China Sea.</title>
        <authorList>
            <person name="Xu S."/>
            <person name="Liu Z."/>
            <person name="Xu Y."/>
        </authorList>
    </citation>
    <scope>NUCLEOTIDE SEQUENCE</scope>
    <source>
        <strain evidence="8">Z330</strain>
    </source>
</reference>
<name>A0ABT4ZJ63_9RHOB</name>
<evidence type="ECO:0000256" key="7">
    <source>
        <dbReference type="SAM" id="Phobius"/>
    </source>
</evidence>
<comment type="similarity">
    <text evidence="2">Belongs to the DoxX family.</text>
</comment>
<evidence type="ECO:0000256" key="1">
    <source>
        <dbReference type="ARBA" id="ARBA00004651"/>
    </source>
</evidence>
<organism evidence="8 9">
    <name type="scientific">Paracoccus onchidii</name>
    <dbReference type="NCBI Taxonomy" id="3017813"/>
    <lineage>
        <taxon>Bacteria</taxon>
        <taxon>Pseudomonadati</taxon>
        <taxon>Pseudomonadota</taxon>
        <taxon>Alphaproteobacteria</taxon>
        <taxon>Rhodobacterales</taxon>
        <taxon>Paracoccaceae</taxon>
        <taxon>Paracoccus</taxon>
    </lineage>
</organism>
<keyword evidence="3" id="KW-1003">Cell membrane</keyword>
<dbReference type="RefSeq" id="WP_271890490.1">
    <property type="nucleotide sequence ID" value="NZ_JAQBIE010000033.1"/>
</dbReference>
<keyword evidence="6 7" id="KW-0472">Membrane</keyword>
<comment type="caution">
    <text evidence="8">The sequence shown here is derived from an EMBL/GenBank/DDBJ whole genome shotgun (WGS) entry which is preliminary data.</text>
</comment>
<dbReference type="PANTHER" id="PTHR33452:SF4">
    <property type="entry name" value="BLL4328 PROTEIN"/>
    <property type="match status" value="1"/>
</dbReference>
<feature type="transmembrane region" description="Helical" evidence="7">
    <location>
        <begin position="45"/>
        <end position="65"/>
    </location>
</feature>
<accession>A0ABT4ZJ63</accession>